<accession>A0A517VWQ2</accession>
<evidence type="ECO:0000259" key="1">
    <source>
        <dbReference type="Pfam" id="PF07583"/>
    </source>
</evidence>
<dbReference type="KEGG" id="gaw:V144x_29020"/>
<reference evidence="3 4" key="1">
    <citation type="submission" date="2019-03" db="EMBL/GenBank/DDBJ databases">
        <title>Deep-cultivation of Planctomycetes and their phenomic and genomic characterization uncovers novel biology.</title>
        <authorList>
            <person name="Wiegand S."/>
            <person name="Jogler M."/>
            <person name="Boedeker C."/>
            <person name="Pinto D."/>
            <person name="Vollmers J."/>
            <person name="Rivas-Marin E."/>
            <person name="Kohn T."/>
            <person name="Peeters S.H."/>
            <person name="Heuer A."/>
            <person name="Rast P."/>
            <person name="Oberbeckmann S."/>
            <person name="Bunk B."/>
            <person name="Jeske O."/>
            <person name="Meyerdierks A."/>
            <person name="Storesund J.E."/>
            <person name="Kallscheuer N."/>
            <person name="Luecker S."/>
            <person name="Lage O.M."/>
            <person name="Pohl T."/>
            <person name="Merkel B.J."/>
            <person name="Hornburger P."/>
            <person name="Mueller R.-W."/>
            <person name="Bruemmer F."/>
            <person name="Labrenz M."/>
            <person name="Spormann A.M."/>
            <person name="Op den Camp H."/>
            <person name="Overmann J."/>
            <person name="Amann R."/>
            <person name="Jetten M.S.M."/>
            <person name="Mascher T."/>
            <person name="Medema M.H."/>
            <person name="Devos D.P."/>
            <person name="Kaster A.-K."/>
            <person name="Ovreas L."/>
            <person name="Rohde M."/>
            <person name="Galperin M.Y."/>
            <person name="Jogler C."/>
        </authorList>
    </citation>
    <scope>NUCLEOTIDE SEQUENCE [LARGE SCALE GENOMIC DNA]</scope>
    <source>
        <strain evidence="3 4">V144</strain>
    </source>
</reference>
<evidence type="ECO:0000259" key="2">
    <source>
        <dbReference type="Pfam" id="PF07587"/>
    </source>
</evidence>
<evidence type="ECO:0000313" key="4">
    <source>
        <dbReference type="Proteomes" id="UP000318704"/>
    </source>
</evidence>
<gene>
    <name evidence="3" type="ORF">V144x_29020</name>
</gene>
<dbReference type="RefSeq" id="WP_144985777.1">
    <property type="nucleotide sequence ID" value="NZ_CP037920.1"/>
</dbReference>
<dbReference type="Pfam" id="PF07587">
    <property type="entry name" value="PSD1"/>
    <property type="match status" value="1"/>
</dbReference>
<dbReference type="InterPro" id="IPR011444">
    <property type="entry name" value="DUF1549"/>
</dbReference>
<proteinExistence type="predicted"/>
<feature type="domain" description="DUF1553" evidence="2">
    <location>
        <begin position="302"/>
        <end position="523"/>
    </location>
</feature>
<dbReference type="Pfam" id="PF07583">
    <property type="entry name" value="PSCyt2"/>
    <property type="match status" value="1"/>
</dbReference>
<evidence type="ECO:0000313" key="3">
    <source>
        <dbReference type="EMBL" id="QDT97427.1"/>
    </source>
</evidence>
<dbReference type="InterPro" id="IPR022655">
    <property type="entry name" value="DUF1553"/>
</dbReference>
<sequence>MLSVSIHHHRRRFRTAVAHLFVLLFVLLSLAIFPYGSIFASEPKPNVPSESLSGQIDQLIDQAKEREGVVSAPRSTDAEFMRRVSLDLSGKIPPVSELRLFLADPDPKKREKLINRLLDTPGFVVHFTNIWRSILLPEAGTDLQARVQIPEFEAWLRSQLRENTHYDEIVRQIINAPLAVNRNQAESDTSQGLTPRAYYIAKQFKPESLAASTSRAFLGVRIECAQCHDHPFDKWKQEQFWQYAAFFSNVAPAQQGGVGAVLNVTEVVGKPQIKIPDTNRLVEASFLDGVQPDWEQEQLNPRLRLSEWVTSPENPYFAKATVNRVWSLFFGRGLIDPVDDFSASNLATHPKLLDLLATKFQEHDYDLKYLIREIANSQTYQLTSRQTDPSQSRTEWYGKMPTRGLTAGQIFANLIQATGFFQQTTEANGNLFGPGMNDPQTEIFELFKSDSESRLEPRATILQALALMNGTFVTNATSLEQSDVFTAIVDFPGLSVEQKIEAFFLSALSRKPTDAESQRLADYVKSQASEEDRTHAYADLFWALLNSSEFLLNH</sequence>
<protein>
    <recommendedName>
        <fullName evidence="5">DUF1553 domain-containing protein</fullName>
    </recommendedName>
</protein>
<organism evidence="3 4">
    <name type="scientific">Gimesia aquarii</name>
    <dbReference type="NCBI Taxonomy" id="2527964"/>
    <lineage>
        <taxon>Bacteria</taxon>
        <taxon>Pseudomonadati</taxon>
        <taxon>Planctomycetota</taxon>
        <taxon>Planctomycetia</taxon>
        <taxon>Planctomycetales</taxon>
        <taxon>Planctomycetaceae</taxon>
        <taxon>Gimesia</taxon>
    </lineage>
</organism>
<dbReference type="AlphaFoldDB" id="A0A517VWQ2"/>
<dbReference type="PANTHER" id="PTHR35889:SF3">
    <property type="entry name" value="F-BOX DOMAIN-CONTAINING PROTEIN"/>
    <property type="match status" value="1"/>
</dbReference>
<name>A0A517VWQ2_9PLAN</name>
<feature type="domain" description="DUF1549" evidence="1">
    <location>
        <begin position="55"/>
        <end position="250"/>
    </location>
</feature>
<evidence type="ECO:0008006" key="5">
    <source>
        <dbReference type="Google" id="ProtNLM"/>
    </source>
</evidence>
<dbReference type="EMBL" id="CP037920">
    <property type="protein sequence ID" value="QDT97427.1"/>
    <property type="molecule type" value="Genomic_DNA"/>
</dbReference>
<dbReference type="Proteomes" id="UP000318704">
    <property type="component" value="Chromosome"/>
</dbReference>
<dbReference type="PANTHER" id="PTHR35889">
    <property type="entry name" value="CYCLOINULO-OLIGOSACCHARIDE FRUCTANOTRANSFERASE-RELATED"/>
    <property type="match status" value="1"/>
</dbReference>